<name>A0A285GZQ9_9ACTN</name>
<gene>
    <name evidence="2" type="ORF">SAMN05421748_1037</name>
</gene>
<dbReference type="RefSeq" id="WP_097319256.1">
    <property type="nucleotide sequence ID" value="NZ_OBDY01000003.1"/>
</dbReference>
<dbReference type="OrthoDB" id="4829901at2"/>
<evidence type="ECO:0000313" key="2">
    <source>
        <dbReference type="EMBL" id="SNY28016.1"/>
    </source>
</evidence>
<dbReference type="Proteomes" id="UP000219612">
    <property type="component" value="Unassembled WGS sequence"/>
</dbReference>
<reference evidence="2 3" key="1">
    <citation type="submission" date="2017-09" db="EMBL/GenBank/DDBJ databases">
        <authorList>
            <person name="Ehlers B."/>
            <person name="Leendertz F.H."/>
        </authorList>
    </citation>
    <scope>NUCLEOTIDE SEQUENCE [LARGE SCALE GENOMIC DNA]</scope>
    <source>
        <strain evidence="2 3">CGMCC 4.6857</strain>
    </source>
</reference>
<keyword evidence="1" id="KW-1133">Transmembrane helix</keyword>
<evidence type="ECO:0000313" key="3">
    <source>
        <dbReference type="Proteomes" id="UP000219612"/>
    </source>
</evidence>
<evidence type="ECO:0000256" key="1">
    <source>
        <dbReference type="SAM" id="Phobius"/>
    </source>
</evidence>
<accession>A0A285GZQ9</accession>
<dbReference type="EMBL" id="OBDY01000003">
    <property type="protein sequence ID" value="SNY28016.1"/>
    <property type="molecule type" value="Genomic_DNA"/>
</dbReference>
<keyword evidence="3" id="KW-1185">Reference proteome</keyword>
<feature type="transmembrane region" description="Helical" evidence="1">
    <location>
        <begin position="62"/>
        <end position="84"/>
    </location>
</feature>
<keyword evidence="1" id="KW-0472">Membrane</keyword>
<feature type="transmembrane region" description="Helical" evidence="1">
    <location>
        <begin position="33"/>
        <end position="56"/>
    </location>
</feature>
<dbReference type="AlphaFoldDB" id="A0A285GZQ9"/>
<protein>
    <submittedName>
        <fullName evidence="2">Uncharacterized protein</fullName>
    </submittedName>
</protein>
<sequence>MTPDGSLDDLFGYREEPVAPAEEQTPVEKRRSLLSWILINLLVVALLTVVIVAALRSSDIDISVIFVVTALIALRLVVLAVQWVKAPVLPKRSRNGRGASDRGGPDALRAAVRRWEQTLERAHDDPDLYSRNVLPVLAELTDERLRLRHGITRQSDPRRARELLGDPLWAALHDRGRRAPKTRDLESYVDALEKL</sequence>
<proteinExistence type="predicted"/>
<keyword evidence="1" id="KW-0812">Transmembrane</keyword>
<organism evidence="2 3">
    <name type="scientific">Paractinoplanes atraurantiacus</name>
    <dbReference type="NCBI Taxonomy" id="1036182"/>
    <lineage>
        <taxon>Bacteria</taxon>
        <taxon>Bacillati</taxon>
        <taxon>Actinomycetota</taxon>
        <taxon>Actinomycetes</taxon>
        <taxon>Micromonosporales</taxon>
        <taxon>Micromonosporaceae</taxon>
        <taxon>Paractinoplanes</taxon>
    </lineage>
</organism>